<name>A0A8C7XVG5_9TELE</name>
<feature type="transmembrane region" description="Helical" evidence="6">
    <location>
        <begin position="163"/>
        <end position="186"/>
    </location>
</feature>
<reference evidence="8" key="1">
    <citation type="submission" date="2025-08" db="UniProtKB">
        <authorList>
            <consortium name="Ensembl"/>
        </authorList>
    </citation>
    <scope>IDENTIFICATION</scope>
</reference>
<comment type="subcellular location">
    <subcellularLocation>
        <location evidence="1">Membrane</location>
    </subcellularLocation>
</comment>
<keyword evidence="5" id="KW-0807">Transducer</keyword>
<dbReference type="Proteomes" id="UP000694383">
    <property type="component" value="Unplaced"/>
</dbReference>
<dbReference type="Ensembl" id="ENSOSIT00000019086.1">
    <property type="protein sequence ID" value="ENSOSIP00000018072.1"/>
    <property type="gene ID" value="ENSOSIG00000009845.1"/>
</dbReference>
<dbReference type="PRINTS" id="PR00237">
    <property type="entry name" value="GPCRRHODOPSN"/>
</dbReference>
<evidence type="ECO:0000256" key="2">
    <source>
        <dbReference type="ARBA" id="ARBA00022692"/>
    </source>
</evidence>
<keyword evidence="5" id="KW-0297">G-protein coupled receptor</keyword>
<dbReference type="SUPFAM" id="SSF81321">
    <property type="entry name" value="Family A G protein-coupled receptor-like"/>
    <property type="match status" value="1"/>
</dbReference>
<dbReference type="FunFam" id="1.20.1070.10:FF:000096">
    <property type="entry name" value="Odorant receptor 131-2"/>
    <property type="match status" value="1"/>
</dbReference>
<organism evidence="8 9">
    <name type="scientific">Oryzias sinensis</name>
    <name type="common">Chinese medaka</name>
    <dbReference type="NCBI Taxonomy" id="183150"/>
    <lineage>
        <taxon>Eukaryota</taxon>
        <taxon>Metazoa</taxon>
        <taxon>Chordata</taxon>
        <taxon>Craniata</taxon>
        <taxon>Vertebrata</taxon>
        <taxon>Euteleostomi</taxon>
        <taxon>Actinopterygii</taxon>
        <taxon>Neopterygii</taxon>
        <taxon>Teleostei</taxon>
        <taxon>Neoteleostei</taxon>
        <taxon>Acanthomorphata</taxon>
        <taxon>Ovalentaria</taxon>
        <taxon>Atherinomorphae</taxon>
        <taxon>Beloniformes</taxon>
        <taxon>Adrianichthyidae</taxon>
        <taxon>Oryziinae</taxon>
        <taxon>Oryzias</taxon>
    </lineage>
</organism>
<dbReference type="InterPro" id="IPR052921">
    <property type="entry name" value="GPCR1_Superfamily_Member"/>
</dbReference>
<feature type="transmembrane region" description="Helical" evidence="6">
    <location>
        <begin position="219"/>
        <end position="243"/>
    </location>
</feature>
<accession>A0A8C7XVG5</accession>
<dbReference type="GeneTree" id="ENSGT00940000163093"/>
<comment type="similarity">
    <text evidence="5">Belongs to the G-protein coupled receptor 1 family.</text>
</comment>
<protein>
    <recommendedName>
        <fullName evidence="7">G-protein coupled receptors family 1 profile domain-containing protein</fullName>
    </recommendedName>
</protein>
<feature type="transmembrane region" description="Helical" evidence="6">
    <location>
        <begin position="297"/>
        <end position="317"/>
    </location>
</feature>
<evidence type="ECO:0000313" key="9">
    <source>
        <dbReference type="Proteomes" id="UP000694383"/>
    </source>
</evidence>
<evidence type="ECO:0000256" key="3">
    <source>
        <dbReference type="ARBA" id="ARBA00022989"/>
    </source>
</evidence>
<dbReference type="CDD" id="cd00637">
    <property type="entry name" value="7tm_classA_rhodopsin-like"/>
    <property type="match status" value="1"/>
</dbReference>
<evidence type="ECO:0000256" key="5">
    <source>
        <dbReference type="RuleBase" id="RU000688"/>
    </source>
</evidence>
<reference evidence="8" key="2">
    <citation type="submission" date="2025-09" db="UniProtKB">
        <authorList>
            <consortium name="Ensembl"/>
        </authorList>
    </citation>
    <scope>IDENTIFICATION</scope>
</reference>
<keyword evidence="9" id="KW-1185">Reference proteome</keyword>
<dbReference type="AlphaFoldDB" id="A0A8C7XVG5"/>
<dbReference type="GO" id="GO:0016020">
    <property type="term" value="C:membrane"/>
    <property type="evidence" value="ECO:0007669"/>
    <property type="project" value="UniProtKB-SubCell"/>
</dbReference>
<keyword evidence="5" id="KW-0675">Receptor</keyword>
<dbReference type="InterPro" id="IPR017452">
    <property type="entry name" value="GPCR_Rhodpsn_7TM"/>
</dbReference>
<dbReference type="GO" id="GO:0005549">
    <property type="term" value="F:odorant binding"/>
    <property type="evidence" value="ECO:0007669"/>
    <property type="project" value="TreeGrafter"/>
</dbReference>
<evidence type="ECO:0000256" key="4">
    <source>
        <dbReference type="ARBA" id="ARBA00023136"/>
    </source>
</evidence>
<evidence type="ECO:0000256" key="1">
    <source>
        <dbReference type="ARBA" id="ARBA00004370"/>
    </source>
</evidence>
<evidence type="ECO:0000313" key="8">
    <source>
        <dbReference type="Ensembl" id="ENSOSIP00000018072.1"/>
    </source>
</evidence>
<keyword evidence="2 5" id="KW-0812">Transmembrane</keyword>
<keyword evidence="3 6" id="KW-1133">Transmembrane helix</keyword>
<dbReference type="PANTHER" id="PTHR26451:SF866">
    <property type="entry name" value="ODORANT RECEPTOR-RELATED"/>
    <property type="match status" value="1"/>
</dbReference>
<dbReference type="GO" id="GO:0004930">
    <property type="term" value="F:G protein-coupled receptor activity"/>
    <property type="evidence" value="ECO:0007669"/>
    <property type="project" value="UniProtKB-KW"/>
</dbReference>
<dbReference type="Gene3D" id="1.20.1070.10">
    <property type="entry name" value="Rhodopsin 7-helix transmembrane proteins"/>
    <property type="match status" value="1"/>
</dbReference>
<dbReference type="InterPro" id="IPR000276">
    <property type="entry name" value="GPCR_Rhodpsn"/>
</dbReference>
<evidence type="ECO:0000259" key="7">
    <source>
        <dbReference type="PROSITE" id="PS50262"/>
    </source>
</evidence>
<keyword evidence="4 6" id="KW-0472">Membrane</keyword>
<dbReference type="Pfam" id="PF00001">
    <property type="entry name" value="7tm_1"/>
    <property type="match status" value="1"/>
</dbReference>
<feature type="transmembrane region" description="Helical" evidence="6">
    <location>
        <begin position="264"/>
        <end position="285"/>
    </location>
</feature>
<dbReference type="PROSITE" id="PS00237">
    <property type="entry name" value="G_PROTEIN_RECEP_F1_1"/>
    <property type="match status" value="1"/>
</dbReference>
<feature type="transmembrane region" description="Helical" evidence="6">
    <location>
        <begin position="50"/>
        <end position="73"/>
    </location>
</feature>
<feature type="transmembrane region" description="Helical" evidence="6">
    <location>
        <begin position="114"/>
        <end position="142"/>
    </location>
</feature>
<feature type="transmembrane region" description="Helical" evidence="6">
    <location>
        <begin position="85"/>
        <end position="108"/>
    </location>
</feature>
<dbReference type="PROSITE" id="PS50262">
    <property type="entry name" value="G_PROTEIN_RECEP_F1_2"/>
    <property type="match status" value="1"/>
</dbReference>
<dbReference type="GO" id="GO:0004984">
    <property type="term" value="F:olfactory receptor activity"/>
    <property type="evidence" value="ECO:0007669"/>
    <property type="project" value="TreeGrafter"/>
</dbReference>
<dbReference type="PANTHER" id="PTHR26451">
    <property type="entry name" value="G_PROTEIN_RECEP_F1_2 DOMAIN-CONTAINING PROTEIN"/>
    <property type="match status" value="1"/>
</dbReference>
<feature type="domain" description="G-protein coupled receptors family 1 profile" evidence="7">
    <location>
        <begin position="65"/>
        <end position="315"/>
    </location>
</feature>
<proteinExistence type="inferred from homology"/>
<sequence>GLPTHYSKKQDRALIMPNLGCNGIKTKIINRKMSCGERPQGTRLHSEVTLYYVVTTLPCCLFLFINVTMLLTLRSKAVFRETSRYILLFNLLFSDTVQLAQNQIMLLLSAGKPLVYPLCIALTVFSFFSHNASILTLVLMCLERYIAVCYPLRHAAIVTIKNTGEAVCVLWTFSLLIVLVEVVLMLNVPFKDLPNKQLKEFCGRENLYPDQVAEMYHKVFTYFLFTYAGVTVTFSYIAIMLAARSASTDKVSARKARKTLLLHLMQLGLSMSATVQTSLLILIFQSIERSTATAVQVFLYILLSLLPKCLSSLIYGLRDKTIRPVLMLNLSCGRTPEHWGGDPKITA</sequence>
<evidence type="ECO:0000256" key="6">
    <source>
        <dbReference type="SAM" id="Phobius"/>
    </source>
</evidence>